<dbReference type="PANTHER" id="PTHR43065:SF50">
    <property type="entry name" value="HISTIDINE KINASE"/>
    <property type="match status" value="1"/>
</dbReference>
<feature type="domain" description="Histidine kinase" evidence="8">
    <location>
        <begin position="326"/>
        <end position="516"/>
    </location>
</feature>
<evidence type="ECO:0000256" key="7">
    <source>
        <dbReference type="SAM" id="Coils"/>
    </source>
</evidence>
<dbReference type="PRINTS" id="PR00344">
    <property type="entry name" value="BCTRLSENSOR"/>
</dbReference>
<gene>
    <name evidence="9" type="ORF">VPK24_00145</name>
</gene>
<reference evidence="10" key="1">
    <citation type="journal article" date="2024" name="Algal Res.">
        <title>Biochemical, toxicological and genomic investigation of a high-biomass producing Limnothrix strain isolated from Italian shallow drinking water reservoir.</title>
        <authorList>
            <person name="Simonazzi M."/>
            <person name="Shishido T.K."/>
            <person name="Delbaje E."/>
            <person name="Wahlsten M."/>
            <person name="Fewer D.P."/>
            <person name="Sivonen K."/>
            <person name="Pezzolesi L."/>
            <person name="Pistocchi R."/>
        </authorList>
    </citation>
    <scope>NUCLEOTIDE SEQUENCE [LARGE SCALE GENOMIC DNA]</scope>
    <source>
        <strain evidence="10">LRLZ20PSL1</strain>
    </source>
</reference>
<dbReference type="CDD" id="cd00082">
    <property type="entry name" value="HisKA"/>
    <property type="match status" value="1"/>
</dbReference>
<dbReference type="InterPro" id="IPR003661">
    <property type="entry name" value="HisK_dim/P_dom"/>
</dbReference>
<evidence type="ECO:0000256" key="3">
    <source>
        <dbReference type="ARBA" id="ARBA00022741"/>
    </source>
</evidence>
<dbReference type="InterPro" id="IPR005467">
    <property type="entry name" value="His_kinase_dom"/>
</dbReference>
<evidence type="ECO:0000256" key="4">
    <source>
        <dbReference type="ARBA" id="ARBA00022777"/>
    </source>
</evidence>
<proteinExistence type="predicted"/>
<feature type="coiled-coil region" evidence="7">
    <location>
        <begin position="146"/>
        <end position="204"/>
    </location>
</feature>
<name>A0ABW7C474_9CYAN</name>
<keyword evidence="4" id="KW-0808">Transferase</keyword>
<dbReference type="SUPFAM" id="SSF47384">
    <property type="entry name" value="Homodimeric domain of signal transducing histidine kinase"/>
    <property type="match status" value="1"/>
</dbReference>
<protein>
    <submittedName>
        <fullName evidence="9">ATP-binding protein</fullName>
    </submittedName>
</protein>
<dbReference type="SUPFAM" id="SSF55874">
    <property type="entry name" value="ATPase domain of HSP90 chaperone/DNA topoisomerase II/histidine kinase"/>
    <property type="match status" value="1"/>
</dbReference>
<dbReference type="SMART" id="SM00387">
    <property type="entry name" value="HATPase_c"/>
    <property type="match status" value="1"/>
</dbReference>
<dbReference type="InterPro" id="IPR036890">
    <property type="entry name" value="HATPase_C_sf"/>
</dbReference>
<dbReference type="PROSITE" id="PS50109">
    <property type="entry name" value="HIS_KIN"/>
    <property type="match status" value="1"/>
</dbReference>
<keyword evidence="5" id="KW-0902">Two-component regulatory system</keyword>
<dbReference type="InterPro" id="IPR011645">
    <property type="entry name" value="HNOB_dom_associated"/>
</dbReference>
<evidence type="ECO:0000256" key="2">
    <source>
        <dbReference type="ARBA" id="ARBA00022553"/>
    </source>
</evidence>
<evidence type="ECO:0000256" key="6">
    <source>
        <dbReference type="ARBA" id="ARBA00023293"/>
    </source>
</evidence>
<dbReference type="Gene3D" id="3.30.565.10">
    <property type="entry name" value="Histidine kinase-like ATPase, C-terminal domain"/>
    <property type="match status" value="1"/>
</dbReference>
<evidence type="ECO:0000313" key="9">
    <source>
        <dbReference type="EMBL" id="MFG3816030.1"/>
    </source>
</evidence>
<dbReference type="Gene3D" id="3.30.450.260">
    <property type="entry name" value="Haem NO binding associated domain"/>
    <property type="match status" value="1"/>
</dbReference>
<dbReference type="PANTHER" id="PTHR43065">
    <property type="entry name" value="SENSOR HISTIDINE KINASE"/>
    <property type="match status" value="1"/>
</dbReference>
<evidence type="ECO:0000313" key="10">
    <source>
        <dbReference type="Proteomes" id="UP001604335"/>
    </source>
</evidence>
<organism evidence="9 10">
    <name type="scientific">Limnothrix redekei LRLZ20PSL1</name>
    <dbReference type="NCBI Taxonomy" id="3112953"/>
    <lineage>
        <taxon>Bacteria</taxon>
        <taxon>Bacillati</taxon>
        <taxon>Cyanobacteriota</taxon>
        <taxon>Cyanophyceae</taxon>
        <taxon>Pseudanabaenales</taxon>
        <taxon>Pseudanabaenaceae</taxon>
        <taxon>Limnothrix</taxon>
    </lineage>
</organism>
<dbReference type="EMBL" id="JAZAQF010000001">
    <property type="protein sequence ID" value="MFG3816030.1"/>
    <property type="molecule type" value="Genomic_DNA"/>
</dbReference>
<dbReference type="Proteomes" id="UP001604335">
    <property type="component" value="Unassembled WGS sequence"/>
</dbReference>
<dbReference type="InterPro" id="IPR003594">
    <property type="entry name" value="HATPase_dom"/>
</dbReference>
<keyword evidence="4" id="KW-0418">Kinase</keyword>
<sequence length="525" mass="59523">MDQLPLPQFSLSAELLVQLFPFHLALNHQLQIVQAGQALDRIYPHPLRGRLFADHFSINRPRMSISIEDFLKKRQSLFLLESRDLSLVLKGQMVDLLESEIFLFLCSPSAIDAQKLTDIGIQLKDFPLHDVTPDLVFLQQTTQMSVKQVENLNQQLITSQEQLKDALSIQEHLRFKAEKQARQLEQQLKELKETQIQLVQSEKMSTLGQMISGIVHEINNPLHFIHGNLDHCLNYVQDLLEACQILLKASPRAREWHEISHAHSSKSWLNESMLDQNIKDLNPEEQNTDCVHSFDATAALAGLDLENLAFALNDFPKVLQSMRIGSQRIREIVEGLRQFSRLDASALDWFDIHEGIDNTLMILRSRLAKAKVSSGIEIIKNYGNVPLVSCYGGQINQVFMNILANAIDALEDHNQACELPARSGPKREPPRIWIETVLTNPEWLRISIRDNGCGMPRDIQSKLFEPFFTTKSAHRGTGLGMSISYKIVTERHGGRLRCTSEPCKGTEFVIELPIEPAQLQGKSAV</sequence>
<dbReference type="RefSeq" id="WP_393009640.1">
    <property type="nucleotide sequence ID" value="NZ_JAZAQF010000001.1"/>
</dbReference>
<evidence type="ECO:0000259" key="8">
    <source>
        <dbReference type="PROSITE" id="PS50109"/>
    </source>
</evidence>
<dbReference type="Pfam" id="PF07701">
    <property type="entry name" value="HNOBA"/>
    <property type="match status" value="2"/>
</dbReference>
<comment type="catalytic activity">
    <reaction evidence="1">
        <text>ATP + protein L-histidine = ADP + protein N-phospho-L-histidine.</text>
        <dbReference type="EC" id="2.7.13.3"/>
    </reaction>
</comment>
<accession>A0ABW7C474</accession>
<dbReference type="Pfam" id="PF02518">
    <property type="entry name" value="HATPase_c"/>
    <property type="match status" value="1"/>
</dbReference>
<dbReference type="InterPro" id="IPR004358">
    <property type="entry name" value="Sig_transdc_His_kin-like_C"/>
</dbReference>
<dbReference type="InterPro" id="IPR042463">
    <property type="entry name" value="HNOB_dom_associated_sf"/>
</dbReference>
<keyword evidence="7" id="KW-0175">Coiled coil</keyword>
<comment type="caution">
    <text evidence="9">The sequence shown here is derived from an EMBL/GenBank/DDBJ whole genome shotgun (WGS) entry which is preliminary data.</text>
</comment>
<keyword evidence="2" id="KW-0597">Phosphoprotein</keyword>
<dbReference type="Gene3D" id="1.10.287.130">
    <property type="match status" value="1"/>
</dbReference>
<dbReference type="SMART" id="SM00388">
    <property type="entry name" value="HisKA"/>
    <property type="match status" value="1"/>
</dbReference>
<dbReference type="InterPro" id="IPR036097">
    <property type="entry name" value="HisK_dim/P_sf"/>
</dbReference>
<dbReference type="GO" id="GO:0005524">
    <property type="term" value="F:ATP binding"/>
    <property type="evidence" value="ECO:0007669"/>
    <property type="project" value="UniProtKB-KW"/>
</dbReference>
<keyword evidence="6" id="KW-0141">cGMP biosynthesis</keyword>
<keyword evidence="10" id="KW-1185">Reference proteome</keyword>
<keyword evidence="3" id="KW-0547">Nucleotide-binding</keyword>
<evidence type="ECO:0000256" key="5">
    <source>
        <dbReference type="ARBA" id="ARBA00023012"/>
    </source>
</evidence>
<evidence type="ECO:0000256" key="1">
    <source>
        <dbReference type="ARBA" id="ARBA00000085"/>
    </source>
</evidence>
<keyword evidence="9" id="KW-0067">ATP-binding</keyword>